<name>A0A4V3E915_9FLAO</name>
<evidence type="ECO:0000313" key="6">
    <source>
        <dbReference type="Proteomes" id="UP000295215"/>
    </source>
</evidence>
<gene>
    <name evidence="5" type="ORF">C8P70_10590</name>
</gene>
<dbReference type="GO" id="GO:0008784">
    <property type="term" value="F:alanine racemase activity"/>
    <property type="evidence" value="ECO:0007669"/>
    <property type="project" value="TreeGrafter"/>
</dbReference>
<dbReference type="Gene3D" id="3.20.20.10">
    <property type="entry name" value="Alanine racemase"/>
    <property type="match status" value="1"/>
</dbReference>
<reference evidence="5 6" key="1">
    <citation type="submission" date="2019-03" db="EMBL/GenBank/DDBJ databases">
        <title>Genomic Encyclopedia of Archaeal and Bacterial Type Strains, Phase II (KMG-II): from individual species to whole genera.</title>
        <authorList>
            <person name="Goeker M."/>
        </authorList>
    </citation>
    <scope>NUCLEOTIDE SEQUENCE [LARGE SCALE GENOMIC DNA]</scope>
    <source>
        <strain evidence="5 6">DSM 28213</strain>
    </source>
</reference>
<evidence type="ECO:0000256" key="1">
    <source>
        <dbReference type="ARBA" id="ARBA00001933"/>
    </source>
</evidence>
<organism evidence="5 6">
    <name type="scientific">Myroides indicus</name>
    <dbReference type="NCBI Taxonomy" id="1323422"/>
    <lineage>
        <taxon>Bacteria</taxon>
        <taxon>Pseudomonadati</taxon>
        <taxon>Bacteroidota</taxon>
        <taxon>Flavobacteriia</taxon>
        <taxon>Flavobacteriales</taxon>
        <taxon>Flavobacteriaceae</taxon>
        <taxon>Myroides</taxon>
    </lineage>
</organism>
<evidence type="ECO:0000256" key="3">
    <source>
        <dbReference type="ARBA" id="ARBA00023235"/>
    </source>
</evidence>
<sequence length="356" mass="40356">MAFITLNKSKLLYNYRYLDDLFSKSGVKWAVVAKVLCGDETFLKEVLDMNPSQICDSRVSNLKAIKSLNPDIETIYIKPAPNGSIDEIVEYADISFNTDLETIKLLSEEAFKQNKIHKIVIMVELGELREGVIREDLTEFYKQVINLPNIKIIGLGTNLTCMYGVLPNQDKLIQLSLYKELLELKFNHPIPYLSGGASVTIPLILNDSMPKTINHFRIGETLFMGTNAYDGGVYENLKQNIFELHAEIIELYEKPMMPEGDIGINMTGEKVEFNPEWENSVNYRAIIDLGLLDIDSEHITPVWKEVELVGASSDMIVFDLGNNKRGLKVGDTIPFHMDYMGILRIMNSNYVTKITV</sequence>
<dbReference type="GO" id="GO:0005829">
    <property type="term" value="C:cytosol"/>
    <property type="evidence" value="ECO:0007669"/>
    <property type="project" value="TreeGrafter"/>
</dbReference>
<evidence type="ECO:0000256" key="2">
    <source>
        <dbReference type="ARBA" id="ARBA00022898"/>
    </source>
</evidence>
<dbReference type="RefSeq" id="WP_133711934.1">
    <property type="nucleotide sequence ID" value="NZ_SOAG01000005.1"/>
</dbReference>
<feature type="domain" description="Alanine racemase N-terminal" evidence="4">
    <location>
        <begin position="8"/>
        <end position="225"/>
    </location>
</feature>
<comment type="cofactor">
    <cofactor evidence="1">
        <name>pyridoxal 5'-phosphate</name>
        <dbReference type="ChEBI" id="CHEBI:597326"/>
    </cofactor>
</comment>
<dbReference type="Proteomes" id="UP000295215">
    <property type="component" value="Unassembled WGS sequence"/>
</dbReference>
<dbReference type="PANTHER" id="PTHR30511">
    <property type="entry name" value="ALANINE RACEMASE"/>
    <property type="match status" value="1"/>
</dbReference>
<accession>A0A4V3E915</accession>
<dbReference type="Pfam" id="PF01168">
    <property type="entry name" value="Ala_racemase_N"/>
    <property type="match status" value="1"/>
</dbReference>
<dbReference type="InterPro" id="IPR001608">
    <property type="entry name" value="Ala_racemase_N"/>
</dbReference>
<proteinExistence type="predicted"/>
<dbReference type="AlphaFoldDB" id="A0A4V3E915"/>
<dbReference type="InterPro" id="IPR029066">
    <property type="entry name" value="PLP-binding_barrel"/>
</dbReference>
<dbReference type="InterPro" id="IPR000821">
    <property type="entry name" value="Ala_racemase"/>
</dbReference>
<keyword evidence="2" id="KW-0663">Pyridoxal phosphate</keyword>
<dbReference type="EMBL" id="SOAG01000005">
    <property type="protein sequence ID" value="TDS64241.1"/>
    <property type="molecule type" value="Genomic_DNA"/>
</dbReference>
<keyword evidence="6" id="KW-1185">Reference proteome</keyword>
<comment type="caution">
    <text evidence="5">The sequence shown here is derived from an EMBL/GenBank/DDBJ whole genome shotgun (WGS) entry which is preliminary data.</text>
</comment>
<keyword evidence="3" id="KW-0413">Isomerase</keyword>
<dbReference type="GO" id="GO:0030170">
    <property type="term" value="F:pyridoxal phosphate binding"/>
    <property type="evidence" value="ECO:0007669"/>
    <property type="project" value="TreeGrafter"/>
</dbReference>
<dbReference type="OrthoDB" id="504078at2"/>
<evidence type="ECO:0000259" key="4">
    <source>
        <dbReference type="Pfam" id="PF01168"/>
    </source>
</evidence>
<dbReference type="SUPFAM" id="SSF51419">
    <property type="entry name" value="PLP-binding barrel"/>
    <property type="match status" value="1"/>
</dbReference>
<protein>
    <submittedName>
        <fullName evidence="5">Putative amino acid racemase</fullName>
    </submittedName>
</protein>
<dbReference type="PANTHER" id="PTHR30511:SF3">
    <property type="entry name" value="LYSINE RACEMASE"/>
    <property type="match status" value="1"/>
</dbReference>
<evidence type="ECO:0000313" key="5">
    <source>
        <dbReference type="EMBL" id="TDS64241.1"/>
    </source>
</evidence>